<dbReference type="PANTHER" id="PTHR16517">
    <property type="entry name" value="TUBBY-RELATED"/>
    <property type="match status" value="1"/>
</dbReference>
<proteinExistence type="predicted"/>
<feature type="domain" description="F-box" evidence="2">
    <location>
        <begin position="43"/>
        <end position="86"/>
    </location>
</feature>
<dbReference type="Gene3D" id="1.20.1280.50">
    <property type="match status" value="1"/>
</dbReference>
<dbReference type="EMBL" id="BSYO01000032">
    <property type="protein sequence ID" value="GMH27276.1"/>
    <property type="molecule type" value="Genomic_DNA"/>
</dbReference>
<protein>
    <recommendedName>
        <fullName evidence="2">F-box domain-containing protein</fullName>
    </recommendedName>
</protein>
<accession>A0AAD3TE74</accession>
<reference evidence="3" key="1">
    <citation type="submission" date="2023-05" db="EMBL/GenBank/DDBJ databases">
        <title>Nepenthes gracilis genome sequencing.</title>
        <authorList>
            <person name="Fukushima K."/>
        </authorList>
    </citation>
    <scope>NUCLEOTIDE SEQUENCE</scope>
    <source>
        <strain evidence="3">SING2019-196</strain>
    </source>
</reference>
<dbReference type="InterPro" id="IPR001810">
    <property type="entry name" value="F-box_dom"/>
</dbReference>
<evidence type="ECO:0000256" key="1">
    <source>
        <dbReference type="SAM" id="Phobius"/>
    </source>
</evidence>
<keyword evidence="1" id="KW-0812">Transmembrane</keyword>
<dbReference type="CDD" id="cd22153">
    <property type="entry name" value="F-box_AtTLP-like"/>
    <property type="match status" value="1"/>
</dbReference>
<dbReference type="Proteomes" id="UP001279734">
    <property type="component" value="Unassembled WGS sequence"/>
</dbReference>
<evidence type="ECO:0000313" key="3">
    <source>
        <dbReference type="EMBL" id="GMH27276.1"/>
    </source>
</evidence>
<name>A0AAD3TE74_NEPGR</name>
<dbReference type="AlphaFoldDB" id="A0AAD3TE74"/>
<evidence type="ECO:0000313" key="4">
    <source>
        <dbReference type="Proteomes" id="UP001279734"/>
    </source>
</evidence>
<dbReference type="Pfam" id="PF00646">
    <property type="entry name" value="F-box"/>
    <property type="match status" value="1"/>
</dbReference>
<keyword evidence="1" id="KW-0472">Membrane</keyword>
<dbReference type="SUPFAM" id="SSF81383">
    <property type="entry name" value="F-box domain"/>
    <property type="match status" value="1"/>
</dbReference>
<dbReference type="PANTHER" id="PTHR16517:SF119">
    <property type="entry name" value="TUBBY-LIKE F-BOX PROTEIN 3"/>
    <property type="match status" value="1"/>
</dbReference>
<sequence length="225" mass="25268">MKGETGNISRKFEARLGHGFSSRSHRVVQGSLVSLDALRQSCWANMPPEILRDVLMRIEASESNWPPRKHVVACAGVCRSWRQIMKEIVKAPEVSGRLTFPISLKQVRYLSLQLYLEIIVQMGHHDFAITIFPIIVLQHFGHLQLQARETETDGEVRHGDGSTASFNCALYLLHFLIQLFRFHVGASATIVVVVFVGRNPRWLKAAKNGGQSTQHFVELISKSAG</sequence>
<keyword evidence="1" id="KW-1133">Transmembrane helix</keyword>
<dbReference type="InterPro" id="IPR036047">
    <property type="entry name" value="F-box-like_dom_sf"/>
</dbReference>
<feature type="transmembrane region" description="Helical" evidence="1">
    <location>
        <begin position="171"/>
        <end position="197"/>
    </location>
</feature>
<comment type="caution">
    <text evidence="3">The sequence shown here is derived from an EMBL/GenBank/DDBJ whole genome shotgun (WGS) entry which is preliminary data.</text>
</comment>
<gene>
    <name evidence="3" type="ORF">Nepgr_029119</name>
</gene>
<evidence type="ECO:0000259" key="2">
    <source>
        <dbReference type="Pfam" id="PF00646"/>
    </source>
</evidence>
<keyword evidence="4" id="KW-1185">Reference proteome</keyword>
<organism evidence="3 4">
    <name type="scientific">Nepenthes gracilis</name>
    <name type="common">Slender pitcher plant</name>
    <dbReference type="NCBI Taxonomy" id="150966"/>
    <lineage>
        <taxon>Eukaryota</taxon>
        <taxon>Viridiplantae</taxon>
        <taxon>Streptophyta</taxon>
        <taxon>Embryophyta</taxon>
        <taxon>Tracheophyta</taxon>
        <taxon>Spermatophyta</taxon>
        <taxon>Magnoliopsida</taxon>
        <taxon>eudicotyledons</taxon>
        <taxon>Gunneridae</taxon>
        <taxon>Pentapetalae</taxon>
        <taxon>Caryophyllales</taxon>
        <taxon>Nepenthaceae</taxon>
        <taxon>Nepenthes</taxon>
    </lineage>
</organism>